<evidence type="ECO:0000313" key="1">
    <source>
        <dbReference type="EMBL" id="KAJ3985780.1"/>
    </source>
</evidence>
<reference evidence="1" key="1">
    <citation type="submission" date="2022-08" db="EMBL/GenBank/DDBJ databases">
        <authorList>
            <consortium name="DOE Joint Genome Institute"/>
            <person name="Min B."/>
            <person name="Riley R."/>
            <person name="Sierra-Patev S."/>
            <person name="Naranjo-Ortiz M."/>
            <person name="Looney B."/>
            <person name="Konkel Z."/>
            <person name="Slot J.C."/>
            <person name="Sakamoto Y."/>
            <person name="Steenwyk J.L."/>
            <person name="Rokas A."/>
            <person name="Carro J."/>
            <person name="Camarero S."/>
            <person name="Ferreira P."/>
            <person name="Molpeceres G."/>
            <person name="Ruiz-Duenas F.J."/>
            <person name="Serrano A."/>
            <person name="Henrissat B."/>
            <person name="Drula E."/>
            <person name="Hughes K.W."/>
            <person name="Mata J.L."/>
            <person name="Ishikawa N.K."/>
            <person name="Vargas-Isla R."/>
            <person name="Ushijima S."/>
            <person name="Smith C.A."/>
            <person name="Ahrendt S."/>
            <person name="Andreopoulos W."/>
            <person name="He G."/>
            <person name="Labutti K."/>
            <person name="Lipzen A."/>
            <person name="Ng V."/>
            <person name="Sandor L."/>
            <person name="Barry K."/>
            <person name="Martinez A.T."/>
            <person name="Xiao Y."/>
            <person name="Gibbons J.G."/>
            <person name="Terashima K."/>
            <person name="Hibbett D.S."/>
            <person name="Grigoriev I.V."/>
        </authorList>
    </citation>
    <scope>NUCLEOTIDE SEQUENCE</scope>
    <source>
        <strain evidence="1">TFB7829</strain>
    </source>
</reference>
<organism evidence="1 2">
    <name type="scientific">Lentinula detonsa</name>
    <dbReference type="NCBI Taxonomy" id="2804962"/>
    <lineage>
        <taxon>Eukaryota</taxon>
        <taxon>Fungi</taxon>
        <taxon>Dikarya</taxon>
        <taxon>Basidiomycota</taxon>
        <taxon>Agaricomycotina</taxon>
        <taxon>Agaricomycetes</taxon>
        <taxon>Agaricomycetidae</taxon>
        <taxon>Agaricales</taxon>
        <taxon>Marasmiineae</taxon>
        <taxon>Omphalotaceae</taxon>
        <taxon>Lentinula</taxon>
    </lineage>
</organism>
<dbReference type="AlphaFoldDB" id="A0AA38UTB8"/>
<dbReference type="EMBL" id="MU801954">
    <property type="protein sequence ID" value="KAJ3985780.1"/>
    <property type="molecule type" value="Genomic_DNA"/>
</dbReference>
<dbReference type="Proteomes" id="UP001163850">
    <property type="component" value="Unassembled WGS sequence"/>
</dbReference>
<accession>A0AA38UTB8</accession>
<name>A0AA38UTB8_9AGAR</name>
<proteinExistence type="predicted"/>
<evidence type="ECO:0000313" key="2">
    <source>
        <dbReference type="Proteomes" id="UP001163850"/>
    </source>
</evidence>
<protein>
    <submittedName>
        <fullName evidence="1">Uncharacterized protein</fullName>
    </submittedName>
</protein>
<comment type="caution">
    <text evidence="1">The sequence shown here is derived from an EMBL/GenBank/DDBJ whole genome shotgun (WGS) entry which is preliminary data.</text>
</comment>
<sequence length="114" mass="12555">MALWICLFKRVKKTGRGMLICSFLVARGGMPPSLGLASLEAAGSSRAIWRSAPSRLINCHVPLEYENSPVNALLRPGNTPLQTSRNAHAHVILRFEISCAFSLCNEHTYFGAER</sequence>
<gene>
    <name evidence="1" type="ORF">F5890DRAFT_1507787</name>
</gene>